<gene>
    <name evidence="6" type="primary">dosC</name>
    <name evidence="6" type="ORF">Pan265_26250</name>
</gene>
<dbReference type="InterPro" id="IPR050469">
    <property type="entry name" value="Diguanylate_Cyclase"/>
</dbReference>
<dbReference type="RefSeq" id="WP_145446913.1">
    <property type="nucleotide sequence ID" value="NZ_CP036280.1"/>
</dbReference>
<dbReference type="SMART" id="SM00267">
    <property type="entry name" value="GGDEF"/>
    <property type="match status" value="1"/>
</dbReference>
<evidence type="ECO:0000256" key="1">
    <source>
        <dbReference type="ARBA" id="ARBA00012528"/>
    </source>
</evidence>
<proteinExistence type="predicted"/>
<dbReference type="Gene3D" id="3.30.70.270">
    <property type="match status" value="1"/>
</dbReference>
<feature type="coiled-coil region" evidence="3">
    <location>
        <begin position="149"/>
        <end position="176"/>
    </location>
</feature>
<keyword evidence="3" id="KW-0175">Coiled coil</keyword>
<feature type="domain" description="GGDEF" evidence="5">
    <location>
        <begin position="207"/>
        <end position="346"/>
    </location>
</feature>
<evidence type="ECO:0000313" key="6">
    <source>
        <dbReference type="EMBL" id="QDU72751.1"/>
    </source>
</evidence>
<protein>
    <recommendedName>
        <fullName evidence="1">diguanylate cyclase</fullName>
        <ecNumber evidence="1">2.7.7.65</ecNumber>
    </recommendedName>
</protein>
<comment type="catalytic activity">
    <reaction evidence="2">
        <text>2 GTP = 3',3'-c-di-GMP + 2 diphosphate</text>
        <dbReference type="Rhea" id="RHEA:24898"/>
        <dbReference type="ChEBI" id="CHEBI:33019"/>
        <dbReference type="ChEBI" id="CHEBI:37565"/>
        <dbReference type="ChEBI" id="CHEBI:58805"/>
        <dbReference type="EC" id="2.7.7.65"/>
    </reaction>
</comment>
<dbReference type="SUPFAM" id="SSF55073">
    <property type="entry name" value="Nucleotide cyclase"/>
    <property type="match status" value="1"/>
</dbReference>
<evidence type="ECO:0000259" key="5">
    <source>
        <dbReference type="PROSITE" id="PS50887"/>
    </source>
</evidence>
<dbReference type="FunFam" id="3.30.70.270:FF:000001">
    <property type="entry name" value="Diguanylate cyclase domain protein"/>
    <property type="match status" value="1"/>
</dbReference>
<keyword evidence="6" id="KW-0548">Nucleotidyltransferase</keyword>
<dbReference type="SUPFAM" id="SSF52172">
    <property type="entry name" value="CheY-like"/>
    <property type="match status" value="1"/>
</dbReference>
<sequence length="361" mass="40349">MIRPENDIIHKLAPQDHTNTRVLIIGADRENKTDWERALTQHQTGQHINWADGIEKARHLLHGPDLAIILLHHEDDPVIDLITHWQNEAHTFPVLVIADHDLAHLAPATIRAGACDFVIRTDNLLNILPTIIEKNLEQHRLREDHHALQAQLRATLTQVKLKNQQLEEAVTLLETAAATDPLTGLANRRAISEALERGFAEAQRYNRDLACLMIDLDGFKQLNDAAGHAFGDLMLRELARVLKSNSRRSDCVGRLGGDEFVILMPETDEQTARQVADRIAGEFAVASRAQLLRHGQKGNASVSTGITTRLASNARRPEQLLVIADQDLYAAKKKHHDRDAASRHAHPAVELRLTTNPDNDD</sequence>
<dbReference type="KEGG" id="mcad:Pan265_26250"/>
<dbReference type="GO" id="GO:0052621">
    <property type="term" value="F:diguanylate cyclase activity"/>
    <property type="evidence" value="ECO:0007669"/>
    <property type="project" value="UniProtKB-EC"/>
</dbReference>
<dbReference type="PANTHER" id="PTHR45138">
    <property type="entry name" value="REGULATORY COMPONENTS OF SENSORY TRANSDUCTION SYSTEM"/>
    <property type="match status" value="1"/>
</dbReference>
<dbReference type="NCBIfam" id="TIGR00254">
    <property type="entry name" value="GGDEF"/>
    <property type="match status" value="1"/>
</dbReference>
<name>A0A518C0J8_9BACT</name>
<dbReference type="Gene3D" id="3.40.50.2300">
    <property type="match status" value="1"/>
</dbReference>
<keyword evidence="6" id="KW-0808">Transferase</keyword>
<evidence type="ECO:0000313" key="7">
    <source>
        <dbReference type="Proteomes" id="UP000320386"/>
    </source>
</evidence>
<evidence type="ECO:0000256" key="3">
    <source>
        <dbReference type="SAM" id="Coils"/>
    </source>
</evidence>
<dbReference type="InterPro" id="IPR029787">
    <property type="entry name" value="Nucleotide_cyclase"/>
</dbReference>
<evidence type="ECO:0000256" key="2">
    <source>
        <dbReference type="ARBA" id="ARBA00034247"/>
    </source>
</evidence>
<dbReference type="InterPro" id="IPR011006">
    <property type="entry name" value="CheY-like_superfamily"/>
</dbReference>
<dbReference type="EMBL" id="CP036280">
    <property type="protein sequence ID" value="QDU72751.1"/>
    <property type="molecule type" value="Genomic_DNA"/>
</dbReference>
<feature type="region of interest" description="Disordered" evidence="4">
    <location>
        <begin position="334"/>
        <end position="361"/>
    </location>
</feature>
<accession>A0A518C0J8</accession>
<dbReference type="PROSITE" id="PS50887">
    <property type="entry name" value="GGDEF"/>
    <property type="match status" value="1"/>
</dbReference>
<keyword evidence="7" id="KW-1185">Reference proteome</keyword>
<dbReference type="InterPro" id="IPR000160">
    <property type="entry name" value="GGDEF_dom"/>
</dbReference>
<dbReference type="AlphaFoldDB" id="A0A518C0J8"/>
<evidence type="ECO:0000256" key="4">
    <source>
        <dbReference type="SAM" id="MobiDB-lite"/>
    </source>
</evidence>
<dbReference type="InterPro" id="IPR043128">
    <property type="entry name" value="Rev_trsase/Diguanyl_cyclase"/>
</dbReference>
<dbReference type="Pfam" id="PF00990">
    <property type="entry name" value="GGDEF"/>
    <property type="match status" value="1"/>
</dbReference>
<organism evidence="6 7">
    <name type="scientific">Mucisphaera calidilacus</name>
    <dbReference type="NCBI Taxonomy" id="2527982"/>
    <lineage>
        <taxon>Bacteria</taxon>
        <taxon>Pseudomonadati</taxon>
        <taxon>Planctomycetota</taxon>
        <taxon>Phycisphaerae</taxon>
        <taxon>Phycisphaerales</taxon>
        <taxon>Phycisphaeraceae</taxon>
        <taxon>Mucisphaera</taxon>
    </lineage>
</organism>
<dbReference type="CDD" id="cd01949">
    <property type="entry name" value="GGDEF"/>
    <property type="match status" value="1"/>
</dbReference>
<reference evidence="6 7" key="1">
    <citation type="submission" date="2019-02" db="EMBL/GenBank/DDBJ databases">
        <title>Deep-cultivation of Planctomycetes and their phenomic and genomic characterization uncovers novel biology.</title>
        <authorList>
            <person name="Wiegand S."/>
            <person name="Jogler M."/>
            <person name="Boedeker C."/>
            <person name="Pinto D."/>
            <person name="Vollmers J."/>
            <person name="Rivas-Marin E."/>
            <person name="Kohn T."/>
            <person name="Peeters S.H."/>
            <person name="Heuer A."/>
            <person name="Rast P."/>
            <person name="Oberbeckmann S."/>
            <person name="Bunk B."/>
            <person name="Jeske O."/>
            <person name="Meyerdierks A."/>
            <person name="Storesund J.E."/>
            <person name="Kallscheuer N."/>
            <person name="Luecker S."/>
            <person name="Lage O.M."/>
            <person name="Pohl T."/>
            <person name="Merkel B.J."/>
            <person name="Hornburger P."/>
            <person name="Mueller R.-W."/>
            <person name="Bruemmer F."/>
            <person name="Labrenz M."/>
            <person name="Spormann A.M."/>
            <person name="Op den Camp H."/>
            <person name="Overmann J."/>
            <person name="Amann R."/>
            <person name="Jetten M.S.M."/>
            <person name="Mascher T."/>
            <person name="Medema M.H."/>
            <person name="Devos D.P."/>
            <person name="Kaster A.-K."/>
            <person name="Ovreas L."/>
            <person name="Rohde M."/>
            <person name="Galperin M.Y."/>
            <person name="Jogler C."/>
        </authorList>
    </citation>
    <scope>NUCLEOTIDE SEQUENCE [LARGE SCALE GENOMIC DNA]</scope>
    <source>
        <strain evidence="6 7">Pan265</strain>
    </source>
</reference>
<dbReference type="EC" id="2.7.7.65" evidence="1"/>
<dbReference type="PANTHER" id="PTHR45138:SF9">
    <property type="entry name" value="DIGUANYLATE CYCLASE DGCM-RELATED"/>
    <property type="match status" value="1"/>
</dbReference>
<dbReference type="OrthoDB" id="9759607at2"/>
<dbReference type="Proteomes" id="UP000320386">
    <property type="component" value="Chromosome"/>
</dbReference>